<evidence type="ECO:0000256" key="1">
    <source>
        <dbReference type="ARBA" id="ARBA00010646"/>
    </source>
</evidence>
<name>A0A1X6WKX6_9ENTE</name>
<evidence type="ECO:0000313" key="2">
    <source>
        <dbReference type="EMBL" id="SLM84892.1"/>
    </source>
</evidence>
<accession>A0A1X6WKX6</accession>
<sequence length="263" mass="30730">MLTIIDISNHQRGLALNSLSADTFIFKVTEGDYFKDDTLEDFIQQARSLDKPFGLYHFLDQSPVEEQANFFLSCITPYLGECLLVLDYEEYGRQGPDQAKRFLDIIYQKTQVKPLIYMNESDANAEDWSEVISADYGLWVAKYSSNLPKLSQWPNYAMWQYTSTPYDTSYFYGDLNAWKKYGLPETSNSTNYHLKGKRFKALKPLIIKADEWFKKDTGMFFSKSTVFDIQTICHTETTTHALIYYNHREVFVTLHKDYVELVE</sequence>
<dbReference type="EMBL" id="FWFD01000005">
    <property type="protein sequence ID" value="SLM84892.1"/>
    <property type="molecule type" value="Genomic_DNA"/>
</dbReference>
<dbReference type="InterPro" id="IPR002053">
    <property type="entry name" value="Glyco_hydro_25"/>
</dbReference>
<dbReference type="Pfam" id="PF01183">
    <property type="entry name" value="Glyco_hydro_25"/>
    <property type="match status" value="1"/>
</dbReference>
<dbReference type="GO" id="GO:0016052">
    <property type="term" value="P:carbohydrate catabolic process"/>
    <property type="evidence" value="ECO:0007669"/>
    <property type="project" value="TreeGrafter"/>
</dbReference>
<dbReference type="PROSITE" id="PS51904">
    <property type="entry name" value="GLYCOSYL_HYDROL_F25_2"/>
    <property type="match status" value="1"/>
</dbReference>
<comment type="similarity">
    <text evidence="1">Belongs to the glycosyl hydrolase 25 family.</text>
</comment>
<gene>
    <name evidence="2" type="ORF">FM121_02275</name>
</gene>
<dbReference type="PANTHER" id="PTHR34135">
    <property type="entry name" value="LYSOZYME"/>
    <property type="match status" value="1"/>
</dbReference>
<dbReference type="SUPFAM" id="SSF51445">
    <property type="entry name" value="(Trans)glycosidases"/>
    <property type="match status" value="1"/>
</dbReference>
<organism evidence="2 3">
    <name type="scientific">Vagococcus fluvialis bH819</name>
    <dbReference type="NCBI Taxonomy" id="1255619"/>
    <lineage>
        <taxon>Bacteria</taxon>
        <taxon>Bacillati</taxon>
        <taxon>Bacillota</taxon>
        <taxon>Bacilli</taxon>
        <taxon>Lactobacillales</taxon>
        <taxon>Enterococcaceae</taxon>
        <taxon>Vagococcus</taxon>
    </lineage>
</organism>
<dbReference type="GO" id="GO:0003796">
    <property type="term" value="F:lysozyme activity"/>
    <property type="evidence" value="ECO:0007669"/>
    <property type="project" value="InterPro"/>
</dbReference>
<dbReference type="OrthoDB" id="9783374at2"/>
<dbReference type="RefSeq" id="WP_086950539.1">
    <property type="nucleotide sequence ID" value="NZ_FWFD01000005.1"/>
</dbReference>
<keyword evidence="3" id="KW-1185">Reference proteome</keyword>
<dbReference type="AlphaFoldDB" id="A0A1X6WKX6"/>
<dbReference type="PANTHER" id="PTHR34135:SF2">
    <property type="entry name" value="LYSOZYME"/>
    <property type="match status" value="1"/>
</dbReference>
<protein>
    <submittedName>
        <fullName evidence="2">Phage-related lysozyme</fullName>
    </submittedName>
</protein>
<reference evidence="3" key="1">
    <citation type="submission" date="2017-02" db="EMBL/GenBank/DDBJ databases">
        <authorList>
            <person name="Dridi B."/>
        </authorList>
    </citation>
    <scope>NUCLEOTIDE SEQUENCE [LARGE SCALE GENOMIC DNA]</scope>
    <source>
        <strain evidence="3">bH819</strain>
    </source>
</reference>
<dbReference type="GO" id="GO:0009253">
    <property type="term" value="P:peptidoglycan catabolic process"/>
    <property type="evidence" value="ECO:0007669"/>
    <property type="project" value="InterPro"/>
</dbReference>
<dbReference type="Proteomes" id="UP000195918">
    <property type="component" value="Unassembled WGS sequence"/>
</dbReference>
<dbReference type="InterPro" id="IPR017853">
    <property type="entry name" value="GH"/>
</dbReference>
<dbReference type="Gene3D" id="3.20.20.80">
    <property type="entry name" value="Glycosidases"/>
    <property type="match status" value="1"/>
</dbReference>
<evidence type="ECO:0000313" key="3">
    <source>
        <dbReference type="Proteomes" id="UP000195918"/>
    </source>
</evidence>
<dbReference type="GO" id="GO:0016998">
    <property type="term" value="P:cell wall macromolecule catabolic process"/>
    <property type="evidence" value="ECO:0007669"/>
    <property type="project" value="InterPro"/>
</dbReference>
<proteinExistence type="inferred from homology"/>